<protein>
    <submittedName>
        <fullName evidence="1">Pimeloyl-ACP methyl ester carboxylesterase</fullName>
    </submittedName>
</protein>
<dbReference type="SUPFAM" id="SSF53474">
    <property type="entry name" value="alpha/beta-Hydrolases"/>
    <property type="match status" value="1"/>
</dbReference>
<keyword evidence="2" id="KW-1185">Reference proteome</keyword>
<dbReference type="EMBL" id="FNOU01000008">
    <property type="protein sequence ID" value="SDX80998.1"/>
    <property type="molecule type" value="Genomic_DNA"/>
</dbReference>
<dbReference type="PANTHER" id="PTHR43798">
    <property type="entry name" value="MONOACYLGLYCEROL LIPASE"/>
    <property type="match status" value="1"/>
</dbReference>
<proteinExistence type="predicted"/>
<accession>A0A1H3ES89</accession>
<sequence length="182" mass="20707">MSEEGIYKAHLVGVSIGAVLVQDFANKYPDMVISLSCFGGYDINNFDSTLQKENSKAQGLMMLKAMFSVKWFAESNKLISAYTKEAQEAFYQMNIRFPKRSFMYLAGLNKLVNKRQTGIRCYPLMIGCGDKDIPMELTAIEMWHKEEPDSKVVIFKDAGHLVNMDVPDTFNEIVLDFMLHAH</sequence>
<evidence type="ECO:0000313" key="1">
    <source>
        <dbReference type="EMBL" id="SDX80998.1"/>
    </source>
</evidence>
<dbReference type="STRING" id="1528.SAMN04488579_1085"/>
<gene>
    <name evidence="1" type="ORF">SAMN04488579_1085</name>
</gene>
<dbReference type="AlphaFoldDB" id="A0A1H3ES89"/>
<evidence type="ECO:0000313" key="2">
    <source>
        <dbReference type="Proteomes" id="UP000199652"/>
    </source>
</evidence>
<dbReference type="InterPro" id="IPR050266">
    <property type="entry name" value="AB_hydrolase_sf"/>
</dbReference>
<name>A0A1H3ES89_EUBBA</name>
<dbReference type="Proteomes" id="UP000199652">
    <property type="component" value="Unassembled WGS sequence"/>
</dbReference>
<dbReference type="InterPro" id="IPR029058">
    <property type="entry name" value="AB_hydrolase_fold"/>
</dbReference>
<reference evidence="2" key="1">
    <citation type="submission" date="2016-10" db="EMBL/GenBank/DDBJ databases">
        <authorList>
            <person name="Varghese N."/>
            <person name="Submissions S."/>
        </authorList>
    </citation>
    <scope>NUCLEOTIDE SEQUENCE [LARGE SCALE GENOMIC DNA]</scope>
    <source>
        <strain evidence="2">VPI 5359</strain>
    </source>
</reference>
<dbReference type="Gene3D" id="3.40.50.1820">
    <property type="entry name" value="alpha/beta hydrolase"/>
    <property type="match status" value="1"/>
</dbReference>
<organism evidence="1 2">
    <name type="scientific">Eubacterium barkeri</name>
    <name type="common">Clostridium barkeri</name>
    <dbReference type="NCBI Taxonomy" id="1528"/>
    <lineage>
        <taxon>Bacteria</taxon>
        <taxon>Bacillati</taxon>
        <taxon>Bacillota</taxon>
        <taxon>Clostridia</taxon>
        <taxon>Eubacteriales</taxon>
        <taxon>Eubacteriaceae</taxon>
        <taxon>Eubacterium</taxon>
    </lineage>
</organism>